<feature type="binding site" evidence="5">
    <location>
        <position position="42"/>
    </location>
    <ligand>
        <name>dimethylallyl diphosphate</name>
        <dbReference type="ChEBI" id="CHEBI:57623"/>
    </ligand>
</feature>
<feature type="binding site" evidence="5">
    <location>
        <position position="259"/>
    </location>
    <ligand>
        <name>isopentenyl diphosphate</name>
        <dbReference type="ChEBI" id="CHEBI:128769"/>
    </ligand>
</feature>
<feature type="binding site" evidence="5">
    <location>
        <position position="76"/>
    </location>
    <ligand>
        <name>(2E)-4-hydroxy-3-methylbut-2-enyl diphosphate</name>
        <dbReference type="ChEBI" id="CHEBI:128753"/>
    </ligand>
</feature>
<dbReference type="GO" id="GO:0051539">
    <property type="term" value="F:4 iron, 4 sulfur cluster binding"/>
    <property type="evidence" value="ECO:0007669"/>
    <property type="project" value="UniProtKB-UniRule"/>
</dbReference>
<feature type="binding site" evidence="5">
    <location>
        <position position="259"/>
    </location>
    <ligand>
        <name>dimethylallyl diphosphate</name>
        <dbReference type="ChEBI" id="CHEBI:57623"/>
    </ligand>
</feature>
<dbReference type="Gene3D" id="3.40.50.11270">
    <property type="match status" value="1"/>
</dbReference>
<feature type="binding site" evidence="5">
    <location>
        <position position="306"/>
    </location>
    <ligand>
        <name>dimethylallyl diphosphate</name>
        <dbReference type="ChEBI" id="CHEBI:57623"/>
    </ligand>
</feature>
<evidence type="ECO:0000313" key="7">
    <source>
        <dbReference type="Proteomes" id="UP000246278"/>
    </source>
</evidence>
<feature type="binding site" evidence="5">
    <location>
        <position position="169"/>
    </location>
    <ligand>
        <name>(2E)-4-hydroxy-3-methylbut-2-enyl diphosphate</name>
        <dbReference type="ChEBI" id="CHEBI:128753"/>
    </ligand>
</feature>
<dbReference type="UniPathway" id="UPA00059">
    <property type="reaction ID" value="UER00105"/>
</dbReference>
<keyword evidence="5" id="KW-0560">Oxidoreductase</keyword>
<reference evidence="7" key="1">
    <citation type="submission" date="2017-10" db="EMBL/GenBank/DDBJ databases">
        <authorList>
            <person name="Gaisin V.A."/>
            <person name="Rysina M.S."/>
            <person name="Grouzdev D.S."/>
        </authorList>
    </citation>
    <scope>NUCLEOTIDE SEQUENCE [LARGE SCALE GENOMIC DNA]</scope>
    <source>
        <strain evidence="7">V1</strain>
    </source>
</reference>
<evidence type="ECO:0000256" key="5">
    <source>
        <dbReference type="HAMAP-Rule" id="MF_00191"/>
    </source>
</evidence>
<comment type="catalytic activity">
    <reaction evidence="5">
        <text>dimethylallyl diphosphate + 2 oxidized [2Fe-2S]-[ferredoxin] + H2O = (2E)-4-hydroxy-3-methylbut-2-enyl diphosphate + 2 reduced [2Fe-2S]-[ferredoxin] + 2 H(+)</text>
        <dbReference type="Rhea" id="RHEA:24825"/>
        <dbReference type="Rhea" id="RHEA-COMP:10000"/>
        <dbReference type="Rhea" id="RHEA-COMP:10001"/>
        <dbReference type="ChEBI" id="CHEBI:15377"/>
        <dbReference type="ChEBI" id="CHEBI:15378"/>
        <dbReference type="ChEBI" id="CHEBI:33737"/>
        <dbReference type="ChEBI" id="CHEBI:33738"/>
        <dbReference type="ChEBI" id="CHEBI:57623"/>
        <dbReference type="ChEBI" id="CHEBI:128753"/>
        <dbReference type="EC" id="1.17.7.4"/>
    </reaction>
</comment>
<comment type="pathway">
    <text evidence="5">Isoprenoid biosynthesis; isopentenyl diphosphate biosynthesis via DXP pathway; isopentenyl diphosphate from 1-deoxy-D-xylulose 5-phosphate: step 6/6.</text>
</comment>
<feature type="active site" description="Proton donor" evidence="5">
    <location>
        <position position="128"/>
    </location>
</feature>
<gene>
    <name evidence="5" type="primary">ispH</name>
    <name evidence="6" type="ORF">CR164_04385</name>
</gene>
<protein>
    <recommendedName>
        <fullName evidence="5">4-hydroxy-3-methylbut-2-enyl diphosphate reductase</fullName>
        <shortName evidence="5">HMBPP reductase</shortName>
        <ecNumber evidence="5">1.17.7.4</ecNumber>
    </recommendedName>
</protein>
<evidence type="ECO:0000313" key="6">
    <source>
        <dbReference type="EMBL" id="PWW82256.1"/>
    </source>
</evidence>
<dbReference type="PANTHER" id="PTHR30426">
    <property type="entry name" value="4-HYDROXY-3-METHYLBUT-2-ENYL DIPHOSPHATE REDUCTASE"/>
    <property type="match status" value="1"/>
</dbReference>
<keyword evidence="7" id="KW-1185">Reference proteome</keyword>
<feature type="binding site" evidence="5">
    <location>
        <position position="126"/>
    </location>
    <ligand>
        <name>dimethylallyl diphosphate</name>
        <dbReference type="ChEBI" id="CHEBI:57623"/>
    </ligand>
</feature>
<dbReference type="HAMAP" id="MF_00191">
    <property type="entry name" value="IspH"/>
    <property type="match status" value="1"/>
</dbReference>
<dbReference type="UniPathway" id="UPA00056">
    <property type="reaction ID" value="UER00097"/>
</dbReference>
<evidence type="ECO:0000256" key="3">
    <source>
        <dbReference type="ARBA" id="ARBA00023004"/>
    </source>
</evidence>
<comment type="catalytic activity">
    <reaction evidence="5">
        <text>isopentenyl diphosphate + 2 oxidized [2Fe-2S]-[ferredoxin] + H2O = (2E)-4-hydroxy-3-methylbut-2-enyl diphosphate + 2 reduced [2Fe-2S]-[ferredoxin] + 2 H(+)</text>
        <dbReference type="Rhea" id="RHEA:24488"/>
        <dbReference type="Rhea" id="RHEA-COMP:10000"/>
        <dbReference type="Rhea" id="RHEA-COMP:10001"/>
        <dbReference type="ChEBI" id="CHEBI:15377"/>
        <dbReference type="ChEBI" id="CHEBI:15378"/>
        <dbReference type="ChEBI" id="CHEBI:33737"/>
        <dbReference type="ChEBI" id="CHEBI:33738"/>
        <dbReference type="ChEBI" id="CHEBI:128753"/>
        <dbReference type="ChEBI" id="CHEBI:128769"/>
        <dbReference type="EC" id="1.17.7.4"/>
    </reaction>
</comment>
<dbReference type="NCBIfam" id="NF002187">
    <property type="entry name" value="PRK01045.1-1"/>
    <property type="match status" value="1"/>
</dbReference>
<feature type="binding site" evidence="5">
    <location>
        <position position="126"/>
    </location>
    <ligand>
        <name>isopentenyl diphosphate</name>
        <dbReference type="ChEBI" id="CHEBI:128769"/>
    </ligand>
</feature>
<sequence>MKVNLDRTSSGFCIGVQGTIHLAEEKLQELDNKLYCLGDIVHNEVEVKRLEDLGLITIDNDEYNRLRNAPVLIRAHGEPPSTYTTAEINELSITDSTCPVVSKLQRTARLLHELGFQIIIYGKKAHPEVIGINGQCDNQAIIIKHADLSVPEEAAPIDFTRRTALISQTTMDVPGFYTLKENLEHLFSEKVDSSGRSDALSWKDIRDIDLTAEMTGVRPLPRLVYKDTICRQVSSRNSKLHDFAAANDMIIFVAGKKSSNGQVLFNICKQSNSRSYFIENENDLQDEWFSDNGSTVENVGVCGATSTPMWLLEKVARFIEKHYAS</sequence>
<feature type="binding site" evidence="5">
    <location>
        <position position="258"/>
    </location>
    <ligand>
        <name>isopentenyl diphosphate</name>
        <dbReference type="ChEBI" id="CHEBI:128769"/>
    </ligand>
</feature>
<feature type="binding site" evidence="5">
    <location>
        <position position="76"/>
    </location>
    <ligand>
        <name>isopentenyl diphosphate</name>
        <dbReference type="ChEBI" id="CHEBI:128769"/>
    </ligand>
</feature>
<dbReference type="GO" id="GO:0050992">
    <property type="term" value="P:dimethylallyl diphosphate biosynthetic process"/>
    <property type="evidence" value="ECO:0007669"/>
    <property type="project" value="UniProtKB-UniRule"/>
</dbReference>
<evidence type="ECO:0000256" key="4">
    <source>
        <dbReference type="ARBA" id="ARBA00023014"/>
    </source>
</evidence>
<dbReference type="PANTHER" id="PTHR30426:SF0">
    <property type="entry name" value="4-HYDROXY-3-METHYLBUT-2-ENYL DIPHOSPHATE REDUCTASE"/>
    <property type="match status" value="1"/>
</dbReference>
<dbReference type="AlphaFoldDB" id="A0A317T9U9"/>
<accession>A0A317T9U9</accession>
<keyword evidence="3 5" id="KW-0408">Iron</keyword>
<comment type="pathway">
    <text evidence="5">Isoprenoid biosynthesis; dimethylallyl diphosphate biosynthesis; dimethylallyl diphosphate from (2E)-4-hydroxy-3-methylbutenyl diphosphate: step 1/1.</text>
</comment>
<dbReference type="GO" id="GO:0016114">
    <property type="term" value="P:terpenoid biosynthetic process"/>
    <property type="evidence" value="ECO:0007669"/>
    <property type="project" value="UniProtKB-UniRule"/>
</dbReference>
<feature type="binding site" evidence="5">
    <location>
        <position position="260"/>
    </location>
    <ligand>
        <name>(2E)-4-hydroxy-3-methylbut-2-enyl diphosphate</name>
        <dbReference type="ChEBI" id="CHEBI:128753"/>
    </ligand>
</feature>
<feature type="binding site" evidence="5">
    <location>
        <position position="258"/>
    </location>
    <ligand>
        <name>dimethylallyl diphosphate</name>
        <dbReference type="ChEBI" id="CHEBI:57623"/>
    </ligand>
</feature>
<feature type="binding site" evidence="5">
    <location>
        <position position="76"/>
    </location>
    <ligand>
        <name>dimethylallyl diphosphate</name>
        <dbReference type="ChEBI" id="CHEBI:57623"/>
    </ligand>
</feature>
<feature type="binding site" evidence="5">
    <location>
        <position position="42"/>
    </location>
    <ligand>
        <name>isopentenyl diphosphate</name>
        <dbReference type="ChEBI" id="CHEBI:128769"/>
    </ligand>
</feature>
<dbReference type="Proteomes" id="UP000246278">
    <property type="component" value="Unassembled WGS sequence"/>
</dbReference>
<keyword evidence="5" id="KW-0414">Isoprene biosynthesis</keyword>
<feature type="binding site" evidence="5">
    <location>
        <position position="126"/>
    </location>
    <ligand>
        <name>(2E)-4-hydroxy-3-methylbut-2-enyl diphosphate</name>
        <dbReference type="ChEBI" id="CHEBI:128753"/>
    </ligand>
</feature>
<evidence type="ECO:0000256" key="2">
    <source>
        <dbReference type="ARBA" id="ARBA00022723"/>
    </source>
</evidence>
<evidence type="ECO:0000256" key="1">
    <source>
        <dbReference type="ARBA" id="ARBA00022485"/>
    </source>
</evidence>
<name>A0A317T9U9_9CHLB</name>
<feature type="binding site" evidence="5">
    <location>
        <position position="260"/>
    </location>
    <ligand>
        <name>isopentenyl diphosphate</name>
        <dbReference type="ChEBI" id="CHEBI:128769"/>
    </ligand>
</feature>
<dbReference type="GO" id="GO:0046872">
    <property type="term" value="F:metal ion binding"/>
    <property type="evidence" value="ECO:0007669"/>
    <property type="project" value="UniProtKB-KW"/>
</dbReference>
<dbReference type="GO" id="GO:0051745">
    <property type="term" value="F:4-hydroxy-3-methylbut-2-enyl diphosphate reductase activity"/>
    <property type="evidence" value="ECO:0007669"/>
    <property type="project" value="UniProtKB-UniRule"/>
</dbReference>
<dbReference type="OrthoDB" id="9777362at2"/>
<comment type="caution">
    <text evidence="6">The sequence shown here is derived from an EMBL/GenBank/DDBJ whole genome shotgun (WGS) entry which is preliminary data.</text>
</comment>
<dbReference type="GO" id="GO:0019288">
    <property type="term" value="P:isopentenyl diphosphate biosynthetic process, methylerythritol 4-phosphate pathway"/>
    <property type="evidence" value="ECO:0007669"/>
    <property type="project" value="UniProtKB-UniRule"/>
</dbReference>
<keyword evidence="4 5" id="KW-0411">Iron-sulfur</keyword>
<dbReference type="RefSeq" id="WP_110022730.1">
    <property type="nucleotide sequence ID" value="NZ_PDNZ01000003.1"/>
</dbReference>
<proteinExistence type="inferred from homology"/>
<feature type="binding site" evidence="5">
    <location>
        <position position="260"/>
    </location>
    <ligand>
        <name>dimethylallyl diphosphate</name>
        <dbReference type="ChEBI" id="CHEBI:57623"/>
    </ligand>
</feature>
<dbReference type="EC" id="1.17.7.4" evidence="5"/>
<dbReference type="CDD" id="cd13944">
    <property type="entry name" value="lytB_ispH"/>
    <property type="match status" value="1"/>
</dbReference>
<dbReference type="EMBL" id="PDNZ01000003">
    <property type="protein sequence ID" value="PWW82256.1"/>
    <property type="molecule type" value="Genomic_DNA"/>
</dbReference>
<feature type="binding site" evidence="5">
    <location>
        <position position="98"/>
    </location>
    <ligand>
        <name>[4Fe-4S] cluster</name>
        <dbReference type="ChEBI" id="CHEBI:49883"/>
    </ligand>
</feature>
<comment type="similarity">
    <text evidence="5">Belongs to the IspH family.</text>
</comment>
<dbReference type="NCBIfam" id="TIGR00216">
    <property type="entry name" value="ispH_lytB"/>
    <property type="match status" value="1"/>
</dbReference>
<organism evidence="6 7">
    <name type="scientific">Prosthecochloris marina</name>
    <dbReference type="NCBI Taxonomy" id="2017681"/>
    <lineage>
        <taxon>Bacteria</taxon>
        <taxon>Pseudomonadati</taxon>
        <taxon>Chlorobiota</taxon>
        <taxon>Chlorobiia</taxon>
        <taxon>Chlorobiales</taxon>
        <taxon>Chlorobiaceae</taxon>
        <taxon>Prosthecochloris</taxon>
    </lineage>
</organism>
<feature type="binding site" evidence="5">
    <location>
        <position position="13"/>
    </location>
    <ligand>
        <name>[4Fe-4S] cluster</name>
        <dbReference type="ChEBI" id="CHEBI:49883"/>
    </ligand>
</feature>
<keyword evidence="2 5" id="KW-0479">Metal-binding</keyword>
<feature type="binding site" evidence="5">
    <location>
        <position position="306"/>
    </location>
    <ligand>
        <name>(2E)-4-hydroxy-3-methylbut-2-enyl diphosphate</name>
        <dbReference type="ChEBI" id="CHEBI:128753"/>
    </ligand>
</feature>
<feature type="binding site" evidence="5">
    <location>
        <position position="258"/>
    </location>
    <ligand>
        <name>(2E)-4-hydroxy-3-methylbut-2-enyl diphosphate</name>
        <dbReference type="ChEBI" id="CHEBI:128753"/>
    </ligand>
</feature>
<feature type="binding site" evidence="5">
    <location>
        <position position="42"/>
    </location>
    <ligand>
        <name>(2E)-4-hydroxy-3-methylbut-2-enyl diphosphate</name>
        <dbReference type="ChEBI" id="CHEBI:128753"/>
    </ligand>
</feature>
<keyword evidence="1 5" id="KW-0004">4Fe-4S</keyword>
<comment type="cofactor">
    <cofactor evidence="5">
        <name>[4Fe-4S] cluster</name>
        <dbReference type="ChEBI" id="CHEBI:49883"/>
    </cofactor>
    <text evidence="5">Binds 1 [4Fe-4S] cluster per subunit.</text>
</comment>
<feature type="binding site" evidence="5">
    <location>
        <position position="306"/>
    </location>
    <ligand>
        <name>isopentenyl diphosphate</name>
        <dbReference type="ChEBI" id="CHEBI:128769"/>
    </ligand>
</feature>
<comment type="function">
    <text evidence="5">Catalyzes the conversion of 1-hydroxy-2-methyl-2-(E)-butenyl 4-diphosphate (HMBPP) into a mixture of isopentenyl diphosphate (IPP) and dimethylallyl diphosphate (DMAPP). Acts in the terminal step of the DOXP/MEP pathway for isoprenoid precursor biosynthesis.</text>
</comment>
<dbReference type="Pfam" id="PF02401">
    <property type="entry name" value="LYTB"/>
    <property type="match status" value="1"/>
</dbReference>
<dbReference type="Gene3D" id="3.40.1010.20">
    <property type="entry name" value="4-hydroxy-3-methylbut-2-enyl diphosphate reductase, catalytic domain"/>
    <property type="match status" value="2"/>
</dbReference>
<feature type="binding site" evidence="5">
    <location>
        <position position="259"/>
    </location>
    <ligand>
        <name>(2E)-4-hydroxy-3-methylbut-2-enyl diphosphate</name>
        <dbReference type="ChEBI" id="CHEBI:128753"/>
    </ligand>
</feature>
<dbReference type="InterPro" id="IPR003451">
    <property type="entry name" value="LytB/IspH"/>
</dbReference>
<feature type="binding site" evidence="5">
    <location>
        <position position="230"/>
    </location>
    <ligand>
        <name>[4Fe-4S] cluster</name>
        <dbReference type="ChEBI" id="CHEBI:49883"/>
    </ligand>
</feature>